<sequence>MGIQEEIFKNFFKKLREDKEFPNSIIDELTKLWETGEIISHETIFEIITRGCADAGKD</sequence>
<reference evidence="1 2" key="1">
    <citation type="journal article" date="2021" name="bioRxiv">
        <title>Unique metabolic strategies in Hadean analogues reveal hints for primordial physiology.</title>
        <authorList>
            <person name="Nobu M.K."/>
            <person name="Nakai R."/>
            <person name="Tamazawa S."/>
            <person name="Mori H."/>
            <person name="Toyoda A."/>
            <person name="Ijiri A."/>
            <person name="Suzuki S."/>
            <person name="Kurokawa K."/>
            <person name="Kamagata Y."/>
            <person name="Tamaki H."/>
        </authorList>
    </citation>
    <scope>NUCLEOTIDE SEQUENCE [LARGE SCALE GENOMIC DNA]</scope>
    <source>
        <strain evidence="1">BS525</strain>
    </source>
</reference>
<evidence type="ECO:0000313" key="1">
    <source>
        <dbReference type="EMBL" id="MBT9145659.1"/>
    </source>
</evidence>
<dbReference type="EMBL" id="QLTW01000138">
    <property type="protein sequence ID" value="MBT9145659.1"/>
    <property type="molecule type" value="Genomic_DNA"/>
</dbReference>
<evidence type="ECO:0000313" key="2">
    <source>
        <dbReference type="Proteomes" id="UP000811545"/>
    </source>
</evidence>
<organism evidence="1 2">
    <name type="scientific">Psychracetigena formicireducens</name>
    <dbReference type="NCBI Taxonomy" id="2986056"/>
    <lineage>
        <taxon>Bacteria</taxon>
        <taxon>Bacillati</taxon>
        <taxon>Candidatus Lithacetigenota</taxon>
        <taxon>Candidatus Psychracetigena</taxon>
    </lineage>
</organism>
<name>A0A9E2BME6_PSYF1</name>
<accession>A0A9E2BME6</accession>
<dbReference type="AlphaFoldDB" id="A0A9E2BME6"/>
<gene>
    <name evidence="1" type="ORF">DDT42_01534</name>
</gene>
<protein>
    <submittedName>
        <fullName evidence="1">Uncharacterized protein</fullName>
    </submittedName>
</protein>
<proteinExistence type="predicted"/>
<dbReference type="Proteomes" id="UP000811545">
    <property type="component" value="Unassembled WGS sequence"/>
</dbReference>
<comment type="caution">
    <text evidence="1">The sequence shown here is derived from an EMBL/GenBank/DDBJ whole genome shotgun (WGS) entry which is preliminary data.</text>
</comment>